<evidence type="ECO:0000313" key="2">
    <source>
        <dbReference type="EMBL" id="GLB43871.1"/>
    </source>
</evidence>
<gene>
    <name evidence="2" type="ORF">LshimejAT787_1500550</name>
</gene>
<feature type="compositionally biased region" description="Gly residues" evidence="1">
    <location>
        <begin position="30"/>
        <end position="39"/>
    </location>
</feature>
<dbReference type="EMBL" id="BRPK01000015">
    <property type="protein sequence ID" value="GLB43871.1"/>
    <property type="molecule type" value="Genomic_DNA"/>
</dbReference>
<dbReference type="Proteomes" id="UP001063166">
    <property type="component" value="Unassembled WGS sequence"/>
</dbReference>
<accession>A0A9P3UV76</accession>
<name>A0A9P3UV76_LYOSH</name>
<comment type="caution">
    <text evidence="2">The sequence shown here is derived from an EMBL/GenBank/DDBJ whole genome shotgun (WGS) entry which is preliminary data.</text>
</comment>
<organism evidence="2 3">
    <name type="scientific">Lyophyllum shimeji</name>
    <name type="common">Hon-shimeji</name>
    <name type="synonym">Tricholoma shimeji</name>
    <dbReference type="NCBI Taxonomy" id="47721"/>
    <lineage>
        <taxon>Eukaryota</taxon>
        <taxon>Fungi</taxon>
        <taxon>Dikarya</taxon>
        <taxon>Basidiomycota</taxon>
        <taxon>Agaricomycotina</taxon>
        <taxon>Agaricomycetes</taxon>
        <taxon>Agaricomycetidae</taxon>
        <taxon>Agaricales</taxon>
        <taxon>Tricholomatineae</taxon>
        <taxon>Lyophyllaceae</taxon>
        <taxon>Lyophyllum</taxon>
    </lineage>
</organism>
<reference evidence="2" key="1">
    <citation type="submission" date="2022-07" db="EMBL/GenBank/DDBJ databases">
        <title>The genome of Lyophyllum shimeji provides insight into the initial evolution of ectomycorrhizal fungal genome.</title>
        <authorList>
            <person name="Kobayashi Y."/>
            <person name="Shibata T."/>
            <person name="Hirakawa H."/>
            <person name="Shigenobu S."/>
            <person name="Nishiyama T."/>
            <person name="Yamada A."/>
            <person name="Hasebe M."/>
            <person name="Kawaguchi M."/>
        </authorList>
    </citation>
    <scope>NUCLEOTIDE SEQUENCE</scope>
    <source>
        <strain evidence="2">AT787</strain>
    </source>
</reference>
<protein>
    <submittedName>
        <fullName evidence="2">Uncharacterized protein</fullName>
    </submittedName>
</protein>
<evidence type="ECO:0000256" key="1">
    <source>
        <dbReference type="SAM" id="MobiDB-lite"/>
    </source>
</evidence>
<proteinExistence type="predicted"/>
<dbReference type="OrthoDB" id="2730162at2759"/>
<sequence length="149" mass="15885">MAGSKNSDPDLNPANPWAQPARVTRTRAIPGGGGGGGVGLTNIRKEDPGKLSQVGYNAGQLDRPAFHWARNLAPRKRDATAVAQMDVKSSSVFALLWQMVRSRLPEEVINDFDTFLTQLGIRRMDGSGQMASKGSSGTYSVVLGCKGDP</sequence>
<feature type="region of interest" description="Disordered" evidence="1">
    <location>
        <begin position="1"/>
        <end position="46"/>
    </location>
</feature>
<keyword evidence="3" id="KW-1185">Reference proteome</keyword>
<dbReference type="AlphaFoldDB" id="A0A9P3UV76"/>
<evidence type="ECO:0000313" key="3">
    <source>
        <dbReference type="Proteomes" id="UP001063166"/>
    </source>
</evidence>